<accession>A0A7K1SXR8</accession>
<evidence type="ECO:0000259" key="6">
    <source>
        <dbReference type="Pfam" id="PF04101"/>
    </source>
</evidence>
<dbReference type="GO" id="GO:0006488">
    <property type="term" value="P:dolichol-linked oligosaccharide biosynthetic process"/>
    <property type="evidence" value="ECO:0007669"/>
    <property type="project" value="InterPro"/>
</dbReference>
<proteinExistence type="inferred from homology"/>
<reference evidence="7 8" key="1">
    <citation type="submission" date="2019-12" db="EMBL/GenBank/DDBJ databases">
        <title>Mucilaginibacter sp. HMF7410 genome sequencing and assembly.</title>
        <authorList>
            <person name="Kang H."/>
            <person name="Cha I."/>
            <person name="Kim H."/>
            <person name="Joh K."/>
        </authorList>
    </citation>
    <scope>NUCLEOTIDE SEQUENCE [LARGE SCALE GENOMIC DNA]</scope>
    <source>
        <strain evidence="7 8">HMF7410</strain>
    </source>
</reference>
<keyword evidence="4 7" id="KW-0808">Transferase</keyword>
<keyword evidence="5" id="KW-0256">Endoplasmic reticulum</keyword>
<keyword evidence="8" id="KW-1185">Reference proteome</keyword>
<dbReference type="RefSeq" id="WP_157566917.1">
    <property type="nucleotide sequence ID" value="NZ_WPIK01000009.1"/>
</dbReference>
<evidence type="ECO:0000256" key="3">
    <source>
        <dbReference type="ARBA" id="ARBA00022676"/>
    </source>
</evidence>
<dbReference type="EMBL" id="WPIK01000009">
    <property type="protein sequence ID" value="MVN22037.1"/>
    <property type="molecule type" value="Genomic_DNA"/>
</dbReference>
<evidence type="ECO:0000256" key="4">
    <source>
        <dbReference type="ARBA" id="ARBA00022679"/>
    </source>
</evidence>
<dbReference type="InterPro" id="IPR007235">
    <property type="entry name" value="Glyco_trans_28_C"/>
</dbReference>
<organism evidence="7 8">
    <name type="scientific">Mucilaginibacter arboris</name>
    <dbReference type="NCBI Taxonomy" id="2682090"/>
    <lineage>
        <taxon>Bacteria</taxon>
        <taxon>Pseudomonadati</taxon>
        <taxon>Bacteroidota</taxon>
        <taxon>Sphingobacteriia</taxon>
        <taxon>Sphingobacteriales</taxon>
        <taxon>Sphingobacteriaceae</taxon>
        <taxon>Mucilaginibacter</taxon>
    </lineage>
</organism>
<evidence type="ECO:0000256" key="1">
    <source>
        <dbReference type="ARBA" id="ARBA00004240"/>
    </source>
</evidence>
<evidence type="ECO:0000256" key="2">
    <source>
        <dbReference type="ARBA" id="ARBA00006962"/>
    </source>
</evidence>
<keyword evidence="3" id="KW-0328">Glycosyltransferase</keyword>
<gene>
    <name evidence="7" type="ORF">GO621_10885</name>
</gene>
<comment type="caution">
    <text evidence="7">The sequence shown here is derived from an EMBL/GenBank/DDBJ whole genome shotgun (WGS) entry which is preliminary data.</text>
</comment>
<sequence length="159" mass="17948">MIFVTTGTQEPFDRLIKAIDEIAPMLSGDTIIAQATLQTYSVLNIKIFDFINPSKFNDLFKQADLIVSHAGMGTIISALQIEKPIIIMPRLLKYGEHRNGHQLATAKKFKELNYLHVADNEKELQQILLNTTREKLTSMHKLGTFASESLINSLSNYIK</sequence>
<comment type="similarity">
    <text evidence="2">Belongs to the glycosyltransferase 28 family.</text>
</comment>
<feature type="domain" description="Glycosyl transferase family 28 C-terminal" evidence="6">
    <location>
        <begin position="2"/>
        <end position="137"/>
    </location>
</feature>
<evidence type="ECO:0000256" key="5">
    <source>
        <dbReference type="ARBA" id="ARBA00022824"/>
    </source>
</evidence>
<evidence type="ECO:0000313" key="7">
    <source>
        <dbReference type="EMBL" id="MVN22037.1"/>
    </source>
</evidence>
<dbReference type="Pfam" id="PF04101">
    <property type="entry name" value="Glyco_tran_28_C"/>
    <property type="match status" value="1"/>
</dbReference>
<dbReference type="GO" id="GO:0016758">
    <property type="term" value="F:hexosyltransferase activity"/>
    <property type="evidence" value="ECO:0007669"/>
    <property type="project" value="InterPro"/>
</dbReference>
<comment type="subcellular location">
    <subcellularLocation>
        <location evidence="1">Endoplasmic reticulum</location>
    </subcellularLocation>
</comment>
<dbReference type="SUPFAM" id="SSF53756">
    <property type="entry name" value="UDP-Glycosyltransferase/glycogen phosphorylase"/>
    <property type="match status" value="1"/>
</dbReference>
<evidence type="ECO:0000313" key="8">
    <source>
        <dbReference type="Proteomes" id="UP000462014"/>
    </source>
</evidence>
<dbReference type="PANTHER" id="PTHR12867">
    <property type="entry name" value="GLYCOSYL TRANSFERASE-RELATED"/>
    <property type="match status" value="1"/>
</dbReference>
<dbReference type="InterPro" id="IPR039042">
    <property type="entry name" value="Alg13-like"/>
</dbReference>
<dbReference type="Proteomes" id="UP000462014">
    <property type="component" value="Unassembled WGS sequence"/>
</dbReference>
<name>A0A7K1SXR8_9SPHI</name>
<dbReference type="Gene3D" id="3.40.50.2000">
    <property type="entry name" value="Glycogen Phosphorylase B"/>
    <property type="match status" value="1"/>
</dbReference>
<dbReference type="AlphaFoldDB" id="A0A7K1SXR8"/>
<protein>
    <submittedName>
        <fullName evidence="7">Glycosyl transferase family 28</fullName>
    </submittedName>
</protein>
<dbReference type="PANTHER" id="PTHR12867:SF6">
    <property type="entry name" value="N-ACETYLGLUCOSAMINYLDIPHOSPHODOLICHOL N-ACETYLGLUCOSAMINYLTRANSFERASE"/>
    <property type="match status" value="1"/>
</dbReference>